<protein>
    <submittedName>
        <fullName evidence="1">Uncharacterized protein</fullName>
    </submittedName>
</protein>
<sequence length="427" mass="49522">MPPKRRGAASPSRNRKRAKVEEEDITFERSDTEFEPTDSDALAGDASSDSDESSYSEPRPKPAAAKKAARRVPSKGKKDASTKGATNTVVRRRNQVETPRPPFDVPLDIIYEILSRLTPLELLRLSRVNKSFRALLLNRAWKPLWDACGRNVKDYPPCPDDMAAPAFAELIFETWCHRCSNMKCKTEVYWVCRTRYCDVCAKHIWVNHKFCWDDIEYGFRHKEYPLVYVLPKLTSTFGQHDYSSSGYKRDQLVVTRIEDLIEFIQAWRAVAPADRERFLEDRKKKLKERHKHAEICFWWAQKRDEEEKQRKQSQKQDRYGEIVARLTEDGWGDVLQNLTNSQQQKFRALPDIKQKKPVTDRKHASSINFPADGMESGAAKVASHCCKQRVDAHIFLWRNASQSVHVMSSRQTNVSAFTERDEGVWRL</sequence>
<evidence type="ECO:0000313" key="1">
    <source>
        <dbReference type="EMBL" id="KAJ3557703.1"/>
    </source>
</evidence>
<dbReference type="EMBL" id="JANHOG010000138">
    <property type="protein sequence ID" value="KAJ3557703.1"/>
    <property type="molecule type" value="Genomic_DNA"/>
</dbReference>
<gene>
    <name evidence="1" type="ORF">NM688_g1327</name>
</gene>
<proteinExistence type="predicted"/>
<organism evidence="1 2">
    <name type="scientific">Phlebia brevispora</name>
    <dbReference type="NCBI Taxonomy" id="194682"/>
    <lineage>
        <taxon>Eukaryota</taxon>
        <taxon>Fungi</taxon>
        <taxon>Dikarya</taxon>
        <taxon>Basidiomycota</taxon>
        <taxon>Agaricomycotina</taxon>
        <taxon>Agaricomycetes</taxon>
        <taxon>Polyporales</taxon>
        <taxon>Meruliaceae</taxon>
        <taxon>Phlebia</taxon>
    </lineage>
</organism>
<keyword evidence="2" id="KW-1185">Reference proteome</keyword>
<accession>A0ACC1TC19</accession>
<reference evidence="1" key="1">
    <citation type="submission" date="2022-07" db="EMBL/GenBank/DDBJ databases">
        <title>Genome Sequence of Phlebia brevispora.</title>
        <authorList>
            <person name="Buettner E."/>
        </authorList>
    </citation>
    <scope>NUCLEOTIDE SEQUENCE</scope>
    <source>
        <strain evidence="1">MPL23</strain>
    </source>
</reference>
<comment type="caution">
    <text evidence="1">The sequence shown here is derived from an EMBL/GenBank/DDBJ whole genome shotgun (WGS) entry which is preliminary data.</text>
</comment>
<dbReference type="Proteomes" id="UP001148662">
    <property type="component" value="Unassembled WGS sequence"/>
</dbReference>
<evidence type="ECO:0000313" key="2">
    <source>
        <dbReference type="Proteomes" id="UP001148662"/>
    </source>
</evidence>
<name>A0ACC1TC19_9APHY</name>